<proteinExistence type="predicted"/>
<accession>A0ABW1YCG9</accession>
<evidence type="ECO:0000313" key="2">
    <source>
        <dbReference type="Proteomes" id="UP001596297"/>
    </source>
</evidence>
<sequence length="247" mass="26315">MPVQLALGRILEFGRVDAVVVPRPTAVYGDAWNEALCELLPRRIAGLPLLLDVPGDLSGVETAAAELGQRLVRQPGTVRSALEKVRPLAQPRRQEMPPLQRASRPTVGVIGPRTLLGNAELSAPLRQRLEQLGLHAVYAPDLPQALVAERGERLESSRAAAGDRALYGALRLLQGKGAVAGLLLVFPARDEAARAALSRLSAEVHKPSLTLEIEAGEHSWPELQALAEQLGAQALSPAPQQPSESGL</sequence>
<dbReference type="RefSeq" id="WP_380082750.1">
    <property type="nucleotide sequence ID" value="NZ_JBHSWD010000001.1"/>
</dbReference>
<keyword evidence="2" id="KW-1185">Reference proteome</keyword>
<gene>
    <name evidence="1" type="ORF">ACFP81_06750</name>
</gene>
<reference evidence="2" key="1">
    <citation type="journal article" date="2019" name="Int. J. Syst. Evol. Microbiol.">
        <title>The Global Catalogue of Microorganisms (GCM) 10K type strain sequencing project: providing services to taxonomists for standard genome sequencing and annotation.</title>
        <authorList>
            <consortium name="The Broad Institute Genomics Platform"/>
            <consortium name="The Broad Institute Genome Sequencing Center for Infectious Disease"/>
            <person name="Wu L."/>
            <person name="Ma J."/>
        </authorList>
    </citation>
    <scope>NUCLEOTIDE SEQUENCE [LARGE SCALE GENOMIC DNA]</scope>
    <source>
        <strain evidence="2">CGMCC 1.15772</strain>
    </source>
</reference>
<name>A0ABW1YCG9_9DEIO</name>
<dbReference type="EMBL" id="JBHSWD010000001">
    <property type="protein sequence ID" value="MFC6591741.1"/>
    <property type="molecule type" value="Genomic_DNA"/>
</dbReference>
<dbReference type="Proteomes" id="UP001596297">
    <property type="component" value="Unassembled WGS sequence"/>
</dbReference>
<evidence type="ECO:0000313" key="1">
    <source>
        <dbReference type="EMBL" id="MFC6591741.1"/>
    </source>
</evidence>
<protein>
    <submittedName>
        <fullName evidence="1">Uncharacterized protein</fullName>
    </submittedName>
</protein>
<comment type="caution">
    <text evidence="1">The sequence shown here is derived from an EMBL/GenBank/DDBJ whole genome shotgun (WGS) entry which is preliminary data.</text>
</comment>
<organism evidence="1 2">
    <name type="scientific">Deinococcus lacus</name>
    <dbReference type="NCBI Taxonomy" id="392561"/>
    <lineage>
        <taxon>Bacteria</taxon>
        <taxon>Thermotogati</taxon>
        <taxon>Deinococcota</taxon>
        <taxon>Deinococci</taxon>
        <taxon>Deinococcales</taxon>
        <taxon>Deinococcaceae</taxon>
        <taxon>Deinococcus</taxon>
    </lineage>
</organism>